<organism evidence="1 2">
    <name type="scientific">Panagrolaimus sp. PS1159</name>
    <dbReference type="NCBI Taxonomy" id="55785"/>
    <lineage>
        <taxon>Eukaryota</taxon>
        <taxon>Metazoa</taxon>
        <taxon>Ecdysozoa</taxon>
        <taxon>Nematoda</taxon>
        <taxon>Chromadorea</taxon>
        <taxon>Rhabditida</taxon>
        <taxon>Tylenchina</taxon>
        <taxon>Panagrolaimomorpha</taxon>
        <taxon>Panagrolaimoidea</taxon>
        <taxon>Panagrolaimidae</taxon>
        <taxon>Panagrolaimus</taxon>
    </lineage>
</organism>
<sequence>MTDIDGLIQNINTAILDYCANPSSPQLSYNLEEQLTILVRESASIDNSGRLKPNVSHVEQLLYQTYELLSASSTPITIRSKLLLYLYNLSQYNVKIRRYLSGDLQIAGIVYQNLKIALQQHLGPQNLIDNLRLLQVLTYEKSLVLADWTTELLQFLLNEITRANDQEWLPYCVAILCNLVCRSKAVCSKIMKDSKIHKALCKKLLEFLQNSSRTIVICSLTMVGYLHEQTRDIVFSPPHLSETFLCIFNIMKSRENIMTRHVAVDLCRRLIISESSNTSLGPTLANTAKDLTTFSFFKQCVRDLACHLVLLDARTEECIKLYGFFIAICQLHQLRSPVCSAILSTKPIENRLTTPILGMLSTAAWTFDESIDPEAPILACELLTFVLKEAVDSNQPIQHFVPLESLVDLIRINVKTTIETKSEIVSYQCRKITCGLRLADAISGDEEARKELLDTVSAQLCAHVNESQILSNPISLYLSKPPSQRSPTDLPEWSTYGVTIPLELLKLLASLKDYNKAHKELYWRSLKDERLIPFLAYSISYGNSSTVYDALTIFTHCTQVQDYRIKLLSDLIASCGKAKTTKDRKSPTENGATKRKSVSMDTSAEFFKDNILLSTNGSPANSQKDIDELLTRMKNNMDIGDVRFSQLVQVFESKIGMLQEREAYLEREITDLRKLHAKTRSQRGADPVENGAFRQVIVEMERKVDEAETEKLALQSEKEHLAKEVTKLQMSQENMKALLDSSKAAIDELQKEKIILLNENDKERELHTSLREKFNEMRNNFDKATKAALEKQQENMELKNELMGARDEIRKLNERLRQEQVANDKLKEEKAELQRLKQQLAKMLS</sequence>
<dbReference type="WBParaSite" id="PS1159_v2.g13737.t1">
    <property type="protein sequence ID" value="PS1159_v2.g13737.t1"/>
    <property type="gene ID" value="PS1159_v2.g13737"/>
</dbReference>
<evidence type="ECO:0000313" key="2">
    <source>
        <dbReference type="WBParaSite" id="PS1159_v2.g13737.t1"/>
    </source>
</evidence>
<evidence type="ECO:0000313" key="1">
    <source>
        <dbReference type="Proteomes" id="UP000887580"/>
    </source>
</evidence>
<dbReference type="Proteomes" id="UP000887580">
    <property type="component" value="Unplaced"/>
</dbReference>
<name>A0AC35F4K0_9BILA</name>
<protein>
    <submittedName>
        <fullName evidence="2">Protein CIP2A</fullName>
    </submittedName>
</protein>
<reference evidence="2" key="1">
    <citation type="submission" date="2022-11" db="UniProtKB">
        <authorList>
            <consortium name="WormBaseParasite"/>
        </authorList>
    </citation>
    <scope>IDENTIFICATION</scope>
</reference>
<accession>A0AC35F4K0</accession>
<proteinExistence type="predicted"/>